<dbReference type="EMBL" id="AP012319">
    <property type="protein sequence ID" value="BAL89671.1"/>
    <property type="molecule type" value="Genomic_DNA"/>
</dbReference>
<proteinExistence type="predicted"/>
<dbReference type="Proteomes" id="UP000007882">
    <property type="component" value="Chromosome"/>
</dbReference>
<organism evidence="1 2">
    <name type="scientific">Actinoplanes missouriensis (strain ATCC 14538 / DSM 43046 / CBS 188.64 / JCM 3121 / NBRC 102363 / NCIMB 12654 / NRRL B-3342 / UNCC 431)</name>
    <dbReference type="NCBI Taxonomy" id="512565"/>
    <lineage>
        <taxon>Bacteria</taxon>
        <taxon>Bacillati</taxon>
        <taxon>Actinomycetota</taxon>
        <taxon>Actinomycetes</taxon>
        <taxon>Micromonosporales</taxon>
        <taxon>Micromonosporaceae</taxon>
        <taxon>Actinoplanes</taxon>
    </lineage>
</organism>
<accession>I0H9I4</accession>
<reference evidence="1 2" key="1">
    <citation type="submission" date="2012-02" db="EMBL/GenBank/DDBJ databases">
        <title>Complete genome sequence of Actinoplanes missouriensis 431 (= NBRC 102363).</title>
        <authorList>
            <person name="Ohnishi Y."/>
            <person name="Ishikawa J."/>
            <person name="Sekine M."/>
            <person name="Hosoyama A."/>
            <person name="Harada T."/>
            <person name="Narita H."/>
            <person name="Hata T."/>
            <person name="Konno Y."/>
            <person name="Tutikane K."/>
            <person name="Fujita N."/>
            <person name="Horinouchi S."/>
            <person name="Hayakawa M."/>
        </authorList>
    </citation>
    <scope>NUCLEOTIDE SEQUENCE [LARGE SCALE GENOMIC DNA]</scope>
    <source>
        <strain evidence="2">ATCC 14538 / DSM 43046 / CBS 188.64 / JCM 3121 / NBRC 102363 / NCIMB 12654 / NRRL B-3342 / UNCC 431</strain>
    </source>
</reference>
<name>I0H9I4_ACTM4</name>
<protein>
    <submittedName>
        <fullName evidence="1">Uncharacterized protein</fullName>
    </submittedName>
</protein>
<evidence type="ECO:0000313" key="2">
    <source>
        <dbReference type="Proteomes" id="UP000007882"/>
    </source>
</evidence>
<keyword evidence="2" id="KW-1185">Reference proteome</keyword>
<dbReference type="AlphaFoldDB" id="I0H9I4"/>
<dbReference type="KEGG" id="ams:AMIS_44510"/>
<dbReference type="HOGENOM" id="CLU_2314114_0_0_11"/>
<evidence type="ECO:0000313" key="1">
    <source>
        <dbReference type="EMBL" id="BAL89671.1"/>
    </source>
</evidence>
<gene>
    <name evidence="1" type="ordered locus">AMIS_44510</name>
</gene>
<sequence>MGVCGGLLAPGPAVSSLCAGSAATGENYFEKRPSVDFNRLRHVRPPSAVQCLVQNGPGRSRFMKVQSPTALRDDRAAVSQAVRHEATLTSTESDLKSPS</sequence>